<feature type="transmembrane region" description="Helical" evidence="1">
    <location>
        <begin position="258"/>
        <end position="280"/>
    </location>
</feature>
<dbReference type="Pfam" id="PF06966">
    <property type="entry name" value="DUF1295"/>
    <property type="match status" value="1"/>
</dbReference>
<keyword evidence="3" id="KW-1185">Reference proteome</keyword>
<proteinExistence type="predicted"/>
<dbReference type="PANTHER" id="PTHR32251">
    <property type="entry name" value="3-OXO-5-ALPHA-STEROID 4-DEHYDROGENASE"/>
    <property type="match status" value="1"/>
</dbReference>
<dbReference type="AlphaFoldDB" id="A0A9W7CBN3"/>
<feature type="transmembrane region" description="Helical" evidence="1">
    <location>
        <begin position="175"/>
        <end position="195"/>
    </location>
</feature>
<evidence type="ECO:0008006" key="4">
    <source>
        <dbReference type="Google" id="ProtNLM"/>
    </source>
</evidence>
<keyword evidence="1" id="KW-1133">Transmembrane helix</keyword>
<keyword evidence="1" id="KW-0812">Transmembrane</keyword>
<name>A0A9W7CBN3_9STRA</name>
<dbReference type="EMBL" id="BRXW01000107">
    <property type="protein sequence ID" value="GMI06962.1"/>
    <property type="molecule type" value="Genomic_DNA"/>
</dbReference>
<organism evidence="2 3">
    <name type="scientific">Triparma laevis f. longispina</name>
    <dbReference type="NCBI Taxonomy" id="1714387"/>
    <lineage>
        <taxon>Eukaryota</taxon>
        <taxon>Sar</taxon>
        <taxon>Stramenopiles</taxon>
        <taxon>Ochrophyta</taxon>
        <taxon>Bolidophyceae</taxon>
        <taxon>Parmales</taxon>
        <taxon>Triparmaceae</taxon>
        <taxon>Triparma</taxon>
    </lineage>
</organism>
<dbReference type="PANTHER" id="PTHR32251:SF17">
    <property type="entry name" value="STEROID 5-ALPHA REDUCTASE C-TERMINAL DOMAIN-CONTAINING PROTEIN"/>
    <property type="match status" value="1"/>
</dbReference>
<keyword evidence="1" id="KW-0472">Membrane</keyword>
<evidence type="ECO:0000256" key="1">
    <source>
        <dbReference type="SAM" id="Phobius"/>
    </source>
</evidence>
<dbReference type="OrthoDB" id="201504at2759"/>
<evidence type="ECO:0000313" key="2">
    <source>
        <dbReference type="EMBL" id="GMI06962.1"/>
    </source>
</evidence>
<evidence type="ECO:0000313" key="3">
    <source>
        <dbReference type="Proteomes" id="UP001165122"/>
    </source>
</evidence>
<dbReference type="Gene3D" id="1.20.120.1630">
    <property type="match status" value="1"/>
</dbReference>
<comment type="caution">
    <text evidence="2">The sequence shown here is derived from an EMBL/GenBank/DDBJ whole genome shotgun (WGS) entry which is preliminary data.</text>
</comment>
<feature type="transmembrane region" description="Helical" evidence="1">
    <location>
        <begin position="136"/>
        <end position="155"/>
    </location>
</feature>
<feature type="transmembrane region" description="Helical" evidence="1">
    <location>
        <begin position="225"/>
        <end position="246"/>
    </location>
</feature>
<dbReference type="Proteomes" id="UP001165122">
    <property type="component" value="Unassembled WGS sequence"/>
</dbReference>
<sequence>MTLRQRKKTKSPSPIPIARGGATTTALPASSLLSSPFLTSAKIFGITNAAGFVISLLTNSHVHLDLLGTGAFIPATLIPFLRLAKNPKPLPLSLMGSQFIITAWAFRLASFLFYRATVLKHDGRLTETLSTVSGTFGFWYVSALWGIFCTLPHVLAMHPASMIAKNPKPPSSTWALVSSFGFMISLAGFFIETIADFQKWNFKLNNPSDQFISSGLWSISQHPNYFGNLLIFFGLFLQNSQALATAPWRLAGGFLAPVFMYALFYAQFAGLVADAVGLAAQKYGPSYTLWMKSTPLMFPQIKKFW</sequence>
<dbReference type="InterPro" id="IPR010721">
    <property type="entry name" value="UstE-like"/>
</dbReference>
<dbReference type="GO" id="GO:0016020">
    <property type="term" value="C:membrane"/>
    <property type="evidence" value="ECO:0007669"/>
    <property type="project" value="TreeGrafter"/>
</dbReference>
<feature type="transmembrane region" description="Helical" evidence="1">
    <location>
        <begin position="66"/>
        <end position="84"/>
    </location>
</feature>
<reference evidence="3" key="1">
    <citation type="journal article" date="2023" name="Commun. Biol.">
        <title>Genome analysis of Parmales, the sister group of diatoms, reveals the evolutionary specialization of diatoms from phago-mixotrophs to photoautotrophs.</title>
        <authorList>
            <person name="Ban H."/>
            <person name="Sato S."/>
            <person name="Yoshikawa S."/>
            <person name="Yamada K."/>
            <person name="Nakamura Y."/>
            <person name="Ichinomiya M."/>
            <person name="Sato N."/>
            <person name="Blanc-Mathieu R."/>
            <person name="Endo H."/>
            <person name="Kuwata A."/>
            <person name="Ogata H."/>
        </authorList>
    </citation>
    <scope>NUCLEOTIDE SEQUENCE [LARGE SCALE GENOMIC DNA]</scope>
    <source>
        <strain evidence="3">NIES 3700</strain>
    </source>
</reference>
<accession>A0A9W7CBN3</accession>
<protein>
    <recommendedName>
        <fullName evidence="4">Steroid 5-alpha reductase C-terminal domain-containing protein</fullName>
    </recommendedName>
</protein>
<feature type="transmembrane region" description="Helical" evidence="1">
    <location>
        <begin position="96"/>
        <end position="116"/>
    </location>
</feature>
<gene>
    <name evidence="2" type="ORF">TrLO_g13190</name>
</gene>